<name>A0A382SBP9_9ZZZZ</name>
<dbReference type="PANTHER" id="PTHR33909:SF1">
    <property type="entry name" value="SEC TRANSLOCON ACCESSORY COMPLEX SUBUNIT YAJC"/>
    <property type="match status" value="1"/>
</dbReference>
<dbReference type="SMART" id="SM01323">
    <property type="entry name" value="YajC"/>
    <property type="match status" value="1"/>
</dbReference>
<organism evidence="9">
    <name type="scientific">marine metagenome</name>
    <dbReference type="NCBI Taxonomy" id="408172"/>
    <lineage>
        <taxon>unclassified sequences</taxon>
        <taxon>metagenomes</taxon>
        <taxon>ecological metagenomes</taxon>
    </lineage>
</organism>
<keyword evidence="5" id="KW-0653">Protein transport</keyword>
<keyword evidence="8" id="KW-0472">Membrane</keyword>
<evidence type="ECO:0000256" key="2">
    <source>
        <dbReference type="ARBA" id="ARBA00022448"/>
    </source>
</evidence>
<dbReference type="GO" id="GO:0015031">
    <property type="term" value="P:protein transport"/>
    <property type="evidence" value="ECO:0007669"/>
    <property type="project" value="UniProtKB-KW"/>
</dbReference>
<keyword evidence="7" id="KW-0811">Translocation</keyword>
<evidence type="ECO:0000313" key="9">
    <source>
        <dbReference type="EMBL" id="SVD06657.1"/>
    </source>
</evidence>
<protein>
    <recommendedName>
        <fullName evidence="10">KOW domain-containing protein</fullName>
    </recommendedName>
</protein>
<keyword evidence="4" id="KW-0812">Transmembrane</keyword>
<evidence type="ECO:0000256" key="1">
    <source>
        <dbReference type="ARBA" id="ARBA00004162"/>
    </source>
</evidence>
<dbReference type="InterPro" id="IPR003849">
    <property type="entry name" value="Preprotein_translocase_YajC"/>
</dbReference>
<evidence type="ECO:0000256" key="3">
    <source>
        <dbReference type="ARBA" id="ARBA00022475"/>
    </source>
</evidence>
<gene>
    <name evidence="9" type="ORF">METZ01_LOCUS359511</name>
</gene>
<dbReference type="Pfam" id="PF02699">
    <property type="entry name" value="YajC"/>
    <property type="match status" value="1"/>
</dbReference>
<evidence type="ECO:0000256" key="4">
    <source>
        <dbReference type="ARBA" id="ARBA00022692"/>
    </source>
</evidence>
<keyword evidence="3" id="KW-1003">Cell membrane</keyword>
<evidence type="ECO:0008006" key="10">
    <source>
        <dbReference type="Google" id="ProtNLM"/>
    </source>
</evidence>
<evidence type="ECO:0000256" key="8">
    <source>
        <dbReference type="ARBA" id="ARBA00023136"/>
    </source>
</evidence>
<dbReference type="PANTHER" id="PTHR33909">
    <property type="entry name" value="SEC TRANSLOCON ACCESSORY COMPLEX SUBUNIT YAJC"/>
    <property type="match status" value="1"/>
</dbReference>
<evidence type="ECO:0000256" key="6">
    <source>
        <dbReference type="ARBA" id="ARBA00022989"/>
    </source>
</evidence>
<proteinExistence type="predicted"/>
<feature type="non-terminal residue" evidence="9">
    <location>
        <position position="1"/>
    </location>
</feature>
<evidence type="ECO:0000256" key="7">
    <source>
        <dbReference type="ARBA" id="ARBA00023010"/>
    </source>
</evidence>
<accession>A0A382SBP9</accession>
<dbReference type="EMBL" id="UINC01127501">
    <property type="protein sequence ID" value="SVD06657.1"/>
    <property type="molecule type" value="Genomic_DNA"/>
</dbReference>
<reference evidence="9" key="1">
    <citation type="submission" date="2018-05" db="EMBL/GenBank/DDBJ databases">
        <authorList>
            <person name="Lanie J.A."/>
            <person name="Ng W.-L."/>
            <person name="Kazmierczak K.M."/>
            <person name="Andrzejewski T.M."/>
            <person name="Davidsen T.M."/>
            <person name="Wayne K.J."/>
            <person name="Tettelin H."/>
            <person name="Glass J.I."/>
            <person name="Rusch D."/>
            <person name="Podicherti R."/>
            <person name="Tsui H.-C.T."/>
            <person name="Winkler M.E."/>
        </authorList>
    </citation>
    <scope>NUCLEOTIDE SEQUENCE</scope>
</reference>
<keyword evidence="2" id="KW-0813">Transport</keyword>
<dbReference type="NCBIfam" id="TIGR00739">
    <property type="entry name" value="yajC"/>
    <property type="match status" value="1"/>
</dbReference>
<comment type="subcellular location">
    <subcellularLocation>
        <location evidence="1">Cell membrane</location>
        <topology evidence="1">Single-pass membrane protein</topology>
    </subcellularLocation>
</comment>
<keyword evidence="6" id="KW-1133">Transmembrane helix</keyword>
<evidence type="ECO:0000256" key="5">
    <source>
        <dbReference type="ARBA" id="ARBA00022927"/>
    </source>
</evidence>
<sequence>KQKEKQQMIQSLKKGDKVITIGGIHGTIAGIKQKGSILVLNIGKNINITVNRSSIAGLAGETTDEDTLSEGVNT</sequence>
<dbReference type="AlphaFoldDB" id="A0A382SBP9"/>
<dbReference type="GO" id="GO:0005886">
    <property type="term" value="C:plasma membrane"/>
    <property type="evidence" value="ECO:0007669"/>
    <property type="project" value="UniProtKB-SubCell"/>
</dbReference>